<dbReference type="EMBL" id="BCSY01000035">
    <property type="protein sequence ID" value="GAS94425.1"/>
    <property type="molecule type" value="Genomic_DNA"/>
</dbReference>
<dbReference type="Proteomes" id="UP000069443">
    <property type="component" value="Unassembled WGS sequence"/>
</dbReference>
<accession>A0A117I988</accession>
<evidence type="ECO:0000313" key="2">
    <source>
        <dbReference type="EMBL" id="GAS94425.1"/>
    </source>
</evidence>
<evidence type="ECO:0000256" key="1">
    <source>
        <dbReference type="SAM" id="MobiDB-lite"/>
    </source>
</evidence>
<keyword evidence="3" id="KW-1185">Reference proteome</keyword>
<feature type="region of interest" description="Disordered" evidence="1">
    <location>
        <begin position="79"/>
        <end position="107"/>
    </location>
</feature>
<sequence length="107" mass="11696">MIGDILKNDPGVVAALRSIGDDAKNRAGGDAELREYTTDRHVVSLEVDAEEQAIDGVGTRAVNEAAAAFRSRRQWRRAFAEGDDDAHERAKATTKGYRGLPERSRAE</sequence>
<organism evidence="2 3">
    <name type="scientific">Mycolicibacterium canariasense</name>
    <name type="common">Mycobacterium canariasense</name>
    <dbReference type="NCBI Taxonomy" id="228230"/>
    <lineage>
        <taxon>Bacteria</taxon>
        <taxon>Bacillati</taxon>
        <taxon>Actinomycetota</taxon>
        <taxon>Actinomycetes</taxon>
        <taxon>Mycobacteriales</taxon>
        <taxon>Mycobacteriaceae</taxon>
        <taxon>Mycolicibacterium</taxon>
    </lineage>
</organism>
<name>A0A117I988_MYCCR</name>
<evidence type="ECO:0000313" key="3">
    <source>
        <dbReference type="Proteomes" id="UP000069443"/>
    </source>
</evidence>
<reference evidence="3" key="2">
    <citation type="submission" date="2016-02" db="EMBL/GenBank/DDBJ databases">
        <title>Draft genome sequence of five rapidly growing Mycobacterium species.</title>
        <authorList>
            <person name="Katahira K."/>
            <person name="Gotou Y."/>
            <person name="Iida K."/>
            <person name="Ogura Y."/>
            <person name="Hayashi T."/>
        </authorList>
    </citation>
    <scope>NUCLEOTIDE SEQUENCE [LARGE SCALE GENOMIC DNA]</scope>
    <source>
        <strain evidence="3">JCM15298</strain>
    </source>
</reference>
<dbReference type="STRING" id="228230.RMCC_1391"/>
<comment type="caution">
    <text evidence="2">The sequence shown here is derived from an EMBL/GenBank/DDBJ whole genome shotgun (WGS) entry which is preliminary data.</text>
</comment>
<gene>
    <name evidence="2" type="ORF">RMCC_1391</name>
</gene>
<reference evidence="3" key="1">
    <citation type="journal article" date="2016" name="Genome Announc.">
        <title>Draft Genome Sequences of Five Rapidly Growing Mycobacterium Species, M. thermoresistibile, M. fortuitum subsp. acetamidolyticum, M. canariasense, M. brisbanense, and M. novocastrense.</title>
        <authorList>
            <person name="Katahira K."/>
            <person name="Ogura Y."/>
            <person name="Gotoh Y."/>
            <person name="Hayashi T."/>
        </authorList>
    </citation>
    <scope>NUCLEOTIDE SEQUENCE [LARGE SCALE GENOMIC DNA]</scope>
    <source>
        <strain evidence="3">JCM15298</strain>
    </source>
</reference>
<protein>
    <submittedName>
        <fullName evidence="2">Gp13</fullName>
    </submittedName>
</protein>
<dbReference type="AlphaFoldDB" id="A0A117I988"/>
<proteinExistence type="predicted"/>